<dbReference type="NCBIfam" id="TIGR00608">
    <property type="entry name" value="radc"/>
    <property type="match status" value="1"/>
</dbReference>
<evidence type="ECO:0000313" key="8">
    <source>
        <dbReference type="EMBL" id="SMP15008.1"/>
    </source>
</evidence>
<evidence type="ECO:0000256" key="5">
    <source>
        <dbReference type="ARBA" id="ARBA00023049"/>
    </source>
</evidence>
<keyword evidence="2" id="KW-0479">Metal-binding</keyword>
<gene>
    <name evidence="8" type="ORF">SAMN06264868_11322</name>
</gene>
<dbReference type="InterPro" id="IPR001405">
    <property type="entry name" value="UPF0758"/>
</dbReference>
<dbReference type="GO" id="GO:0006508">
    <property type="term" value="P:proteolysis"/>
    <property type="evidence" value="ECO:0007669"/>
    <property type="project" value="UniProtKB-KW"/>
</dbReference>
<evidence type="ECO:0000256" key="4">
    <source>
        <dbReference type="ARBA" id="ARBA00022833"/>
    </source>
</evidence>
<organism evidence="8 9">
    <name type="scientific">Venenivibrio stagnispumantis</name>
    <dbReference type="NCBI Taxonomy" id="407998"/>
    <lineage>
        <taxon>Bacteria</taxon>
        <taxon>Pseudomonadati</taxon>
        <taxon>Aquificota</taxon>
        <taxon>Aquificia</taxon>
        <taxon>Aquificales</taxon>
        <taxon>Hydrogenothermaceae</taxon>
        <taxon>Venenivibrio</taxon>
    </lineage>
</organism>
<keyword evidence="4" id="KW-0862">Zinc</keyword>
<dbReference type="RefSeq" id="WP_265134771.1">
    <property type="nucleotide sequence ID" value="NZ_FXTX01000013.1"/>
</dbReference>
<dbReference type="GO" id="GO:0008237">
    <property type="term" value="F:metallopeptidase activity"/>
    <property type="evidence" value="ECO:0007669"/>
    <property type="project" value="UniProtKB-KW"/>
</dbReference>
<dbReference type="Pfam" id="PF20582">
    <property type="entry name" value="UPF0758_N"/>
    <property type="match status" value="1"/>
</dbReference>
<dbReference type="CDD" id="cd08071">
    <property type="entry name" value="MPN_DUF2466"/>
    <property type="match status" value="1"/>
</dbReference>
<feature type="domain" description="MPN" evidence="7">
    <location>
        <begin position="108"/>
        <end position="229"/>
    </location>
</feature>
<dbReference type="InterPro" id="IPR025657">
    <property type="entry name" value="RadC_JAB"/>
</dbReference>
<dbReference type="PANTHER" id="PTHR30471">
    <property type="entry name" value="DNA REPAIR PROTEIN RADC"/>
    <property type="match status" value="1"/>
</dbReference>
<keyword evidence="5" id="KW-0482">Metalloprotease</keyword>
<dbReference type="PANTHER" id="PTHR30471:SF3">
    <property type="entry name" value="UPF0758 PROTEIN YEES-RELATED"/>
    <property type="match status" value="1"/>
</dbReference>
<evidence type="ECO:0000256" key="6">
    <source>
        <dbReference type="RuleBase" id="RU003797"/>
    </source>
</evidence>
<evidence type="ECO:0000313" key="9">
    <source>
        <dbReference type="Proteomes" id="UP001157947"/>
    </source>
</evidence>
<dbReference type="AlphaFoldDB" id="A0AA45WMP7"/>
<evidence type="ECO:0000256" key="3">
    <source>
        <dbReference type="ARBA" id="ARBA00022801"/>
    </source>
</evidence>
<dbReference type="EMBL" id="FXTX01000013">
    <property type="protein sequence ID" value="SMP15008.1"/>
    <property type="molecule type" value="Genomic_DNA"/>
</dbReference>
<proteinExistence type="inferred from homology"/>
<dbReference type="SUPFAM" id="SSF47781">
    <property type="entry name" value="RuvA domain 2-like"/>
    <property type="match status" value="1"/>
</dbReference>
<comment type="similarity">
    <text evidence="6">Belongs to the UPF0758 family.</text>
</comment>
<dbReference type="Pfam" id="PF04002">
    <property type="entry name" value="RadC"/>
    <property type="match status" value="1"/>
</dbReference>
<evidence type="ECO:0000259" key="7">
    <source>
        <dbReference type="PROSITE" id="PS50249"/>
    </source>
</evidence>
<dbReference type="PROSITE" id="PS50249">
    <property type="entry name" value="MPN"/>
    <property type="match status" value="1"/>
</dbReference>
<keyword evidence="3" id="KW-0378">Hydrolase</keyword>
<dbReference type="GO" id="GO:0046872">
    <property type="term" value="F:metal ion binding"/>
    <property type="evidence" value="ECO:0007669"/>
    <property type="project" value="UniProtKB-KW"/>
</dbReference>
<dbReference type="InterPro" id="IPR010994">
    <property type="entry name" value="RuvA_2-like"/>
</dbReference>
<dbReference type="InterPro" id="IPR046778">
    <property type="entry name" value="UPF0758_N"/>
</dbReference>
<accession>A0AA45WMP7</accession>
<comment type="caution">
    <text evidence="8">The sequence shown here is derived from an EMBL/GenBank/DDBJ whole genome shotgun (WGS) entry which is preliminary data.</text>
</comment>
<sequence length="229" mass="26038">MKEEKFIYKKKIKDLPKDLLPREKALKYGLSSLSDIELLAILLKTGTKDNNVLSLANKILKNGSIKNLRDLSFEDLLKIKGIGETKALEIMAINEIINRINQDEPEIIISSPSEAYQHLKFLEKETQEKLIALYLNTSNKVLAKHIIAIGSINVLNAKPRDIFYYAIQENAYGIILAHNHPNGEPKPSKEDIEFTKNIYRLSLEMGFEILDHIIIAKKGYYSFANNGLL</sequence>
<dbReference type="Proteomes" id="UP001157947">
    <property type="component" value="Unassembled WGS sequence"/>
</dbReference>
<evidence type="ECO:0000256" key="1">
    <source>
        <dbReference type="ARBA" id="ARBA00022670"/>
    </source>
</evidence>
<keyword evidence="1" id="KW-0645">Protease</keyword>
<dbReference type="InterPro" id="IPR037518">
    <property type="entry name" value="MPN"/>
</dbReference>
<dbReference type="SUPFAM" id="SSF102712">
    <property type="entry name" value="JAB1/MPN domain"/>
    <property type="match status" value="1"/>
</dbReference>
<name>A0AA45WMP7_9AQUI</name>
<reference evidence="8" key="1">
    <citation type="submission" date="2017-05" db="EMBL/GenBank/DDBJ databases">
        <authorList>
            <person name="Varghese N."/>
            <person name="Submissions S."/>
        </authorList>
    </citation>
    <scope>NUCLEOTIDE SEQUENCE</scope>
    <source>
        <strain evidence="8">DSM 18763</strain>
    </source>
</reference>
<evidence type="ECO:0000256" key="2">
    <source>
        <dbReference type="ARBA" id="ARBA00022723"/>
    </source>
</evidence>
<dbReference type="Gene3D" id="3.40.140.10">
    <property type="entry name" value="Cytidine Deaminase, domain 2"/>
    <property type="match status" value="1"/>
</dbReference>
<protein>
    <submittedName>
        <fullName evidence="8">DNA repair protein RadC</fullName>
    </submittedName>
</protein>
<dbReference type="NCBIfam" id="NF000642">
    <property type="entry name" value="PRK00024.1"/>
    <property type="match status" value="1"/>
</dbReference>
<keyword evidence="9" id="KW-1185">Reference proteome</keyword>